<evidence type="ECO:0000256" key="4">
    <source>
        <dbReference type="ARBA" id="ARBA00022519"/>
    </source>
</evidence>
<comment type="subcellular location">
    <subcellularLocation>
        <location evidence="1">Cell inner membrane</location>
        <topology evidence="1">Multi-pass membrane protein</topology>
    </subcellularLocation>
    <subcellularLocation>
        <location evidence="9">Cell membrane</location>
        <topology evidence="9">Multi-pass membrane protein</topology>
    </subcellularLocation>
</comment>
<comment type="caution">
    <text evidence="13">The sequence shown here is derived from an EMBL/GenBank/DDBJ whole genome shotgun (WGS) entry which is preliminary data.</text>
</comment>
<evidence type="ECO:0000256" key="2">
    <source>
        <dbReference type="ARBA" id="ARBA00005801"/>
    </source>
</evidence>
<evidence type="ECO:0000256" key="10">
    <source>
        <dbReference type="SAM" id="Phobius"/>
    </source>
</evidence>
<evidence type="ECO:0000313" key="13">
    <source>
        <dbReference type="EMBL" id="MBI9115355.1"/>
    </source>
</evidence>
<keyword evidence="3" id="KW-1003">Cell membrane</keyword>
<reference evidence="13" key="1">
    <citation type="submission" date="2020-12" db="EMBL/GenBank/DDBJ databases">
        <title>Sanguibacter suaedae sp. nov., isolated from Suaeda aralocaspica.</title>
        <authorList>
            <person name="Ma Q."/>
        </authorList>
    </citation>
    <scope>NUCLEOTIDE SEQUENCE</scope>
    <source>
        <strain evidence="13">YZGR15</strain>
    </source>
</reference>
<keyword evidence="4" id="KW-0997">Cell inner membrane</keyword>
<dbReference type="AlphaFoldDB" id="A0A934IAW5"/>
<feature type="transmembrane region" description="Helical" evidence="10">
    <location>
        <begin position="66"/>
        <end position="85"/>
    </location>
</feature>
<dbReference type="Gene3D" id="1.20.120.1220">
    <property type="match status" value="1"/>
</dbReference>
<sequence>MLGLAVGSFLNVVIWRVPRGESVVHPPSACPRCSHPIRSKDNVPVMSWLLLRGRCRDCEAPISWRYPLVELTTGIVFALIALLGPDWTTPLYLYGAAIAIALTLIDIDVHRLPDRIVLPSYPVVLVLLVLASWGADDWPAMLRAVIGGAALLLAYFLMVLAYPAGMGLGDVKLAGIIGAYLAWAGWGQFAVGAFAAFILGGAYSVGLLLARKANRKSGVPFGPWMIAGALLGLLCGTSLWSAYTGLFT</sequence>
<comment type="similarity">
    <text evidence="2 8">Belongs to the peptidase A24 family.</text>
</comment>
<keyword evidence="7 10" id="KW-0472">Membrane</keyword>
<keyword evidence="14" id="KW-1185">Reference proteome</keyword>
<keyword evidence="9" id="KW-0511">Multifunctional enzyme</keyword>
<keyword evidence="9" id="KW-0808">Transferase</keyword>
<feature type="domain" description="Prepilin type IV endopeptidase peptidase" evidence="11">
    <location>
        <begin position="95"/>
        <end position="204"/>
    </location>
</feature>
<evidence type="ECO:0000256" key="9">
    <source>
        <dbReference type="RuleBase" id="RU003794"/>
    </source>
</evidence>
<dbReference type="GO" id="GO:0032259">
    <property type="term" value="P:methylation"/>
    <property type="evidence" value="ECO:0007669"/>
    <property type="project" value="UniProtKB-KW"/>
</dbReference>
<dbReference type="Pfam" id="PF06750">
    <property type="entry name" value="A24_N_bact"/>
    <property type="match status" value="1"/>
</dbReference>
<dbReference type="GO" id="GO:0005886">
    <property type="term" value="C:plasma membrane"/>
    <property type="evidence" value="ECO:0007669"/>
    <property type="project" value="UniProtKB-SubCell"/>
</dbReference>
<feature type="transmembrane region" description="Helical" evidence="10">
    <location>
        <begin position="116"/>
        <end position="135"/>
    </location>
</feature>
<dbReference type="InterPro" id="IPR050882">
    <property type="entry name" value="Prepilin_peptidase/N-MTase"/>
</dbReference>
<dbReference type="PRINTS" id="PR00864">
    <property type="entry name" value="PREPILNPTASE"/>
</dbReference>
<dbReference type="EMBL" id="JAEINH010000007">
    <property type="protein sequence ID" value="MBI9115355.1"/>
    <property type="molecule type" value="Genomic_DNA"/>
</dbReference>
<dbReference type="InterPro" id="IPR014032">
    <property type="entry name" value="Peptidase_A24A_bac"/>
</dbReference>
<dbReference type="InterPro" id="IPR010627">
    <property type="entry name" value="Prepilin_pept_A24_N"/>
</dbReference>
<protein>
    <recommendedName>
        <fullName evidence="9">Prepilin leader peptidase/N-methyltransferase</fullName>
        <ecNumber evidence="9">2.1.1.-</ecNumber>
        <ecNumber evidence="9">3.4.23.43</ecNumber>
    </recommendedName>
</protein>
<dbReference type="InterPro" id="IPR000045">
    <property type="entry name" value="Prepilin_IV_endopep_pep"/>
</dbReference>
<dbReference type="Pfam" id="PF01478">
    <property type="entry name" value="Peptidase_A24"/>
    <property type="match status" value="1"/>
</dbReference>
<feature type="transmembrane region" description="Helical" evidence="10">
    <location>
        <begin position="141"/>
        <end position="160"/>
    </location>
</feature>
<accession>A0A934IAW5</accession>
<organism evidence="13 14">
    <name type="scientific">Sanguibacter suaedae</name>
    <dbReference type="NCBI Taxonomy" id="2795737"/>
    <lineage>
        <taxon>Bacteria</taxon>
        <taxon>Bacillati</taxon>
        <taxon>Actinomycetota</taxon>
        <taxon>Actinomycetes</taxon>
        <taxon>Micrococcales</taxon>
        <taxon>Sanguibacteraceae</taxon>
        <taxon>Sanguibacter</taxon>
    </lineage>
</organism>
<evidence type="ECO:0000313" key="14">
    <source>
        <dbReference type="Proteomes" id="UP000602087"/>
    </source>
</evidence>
<evidence type="ECO:0000256" key="7">
    <source>
        <dbReference type="ARBA" id="ARBA00023136"/>
    </source>
</evidence>
<evidence type="ECO:0000256" key="5">
    <source>
        <dbReference type="ARBA" id="ARBA00022692"/>
    </source>
</evidence>
<dbReference type="Proteomes" id="UP000602087">
    <property type="component" value="Unassembled WGS sequence"/>
</dbReference>
<evidence type="ECO:0000256" key="6">
    <source>
        <dbReference type="ARBA" id="ARBA00022989"/>
    </source>
</evidence>
<feature type="transmembrane region" description="Helical" evidence="10">
    <location>
        <begin position="221"/>
        <end position="243"/>
    </location>
</feature>
<name>A0A934IAW5_9MICO</name>
<keyword evidence="5 9" id="KW-0812">Transmembrane</keyword>
<evidence type="ECO:0000256" key="8">
    <source>
        <dbReference type="RuleBase" id="RU003793"/>
    </source>
</evidence>
<dbReference type="PANTHER" id="PTHR30487">
    <property type="entry name" value="TYPE 4 PREPILIN-LIKE PROTEINS LEADER PEPTIDE-PROCESSING ENZYME"/>
    <property type="match status" value="1"/>
</dbReference>
<dbReference type="EC" id="3.4.23.43" evidence="9"/>
<evidence type="ECO:0000259" key="11">
    <source>
        <dbReference type="Pfam" id="PF01478"/>
    </source>
</evidence>
<keyword evidence="9" id="KW-0645">Protease</keyword>
<keyword evidence="9" id="KW-0378">Hydrolase</keyword>
<dbReference type="GO" id="GO:0008168">
    <property type="term" value="F:methyltransferase activity"/>
    <property type="evidence" value="ECO:0007669"/>
    <property type="project" value="UniProtKB-KW"/>
</dbReference>
<comment type="catalytic activity">
    <reaction evidence="9">
        <text>Typically cleaves a -Gly-|-Phe- bond to release an N-terminal, basic peptide of 5-8 residues from type IV prepilin, and then N-methylates the new N-terminal amino group, the methyl donor being S-adenosyl-L-methionine.</text>
        <dbReference type="EC" id="3.4.23.43"/>
    </reaction>
</comment>
<proteinExistence type="inferred from homology"/>
<dbReference type="GO" id="GO:0006465">
    <property type="term" value="P:signal peptide processing"/>
    <property type="evidence" value="ECO:0007669"/>
    <property type="project" value="TreeGrafter"/>
</dbReference>
<keyword evidence="9" id="KW-0489">Methyltransferase</keyword>
<dbReference type="PANTHER" id="PTHR30487:SF0">
    <property type="entry name" value="PREPILIN LEADER PEPTIDASE_N-METHYLTRANSFERASE-RELATED"/>
    <property type="match status" value="1"/>
</dbReference>
<keyword evidence="6 10" id="KW-1133">Transmembrane helix</keyword>
<comment type="function">
    <text evidence="9">Plays an essential role in type IV pili and type II pseudopili formation by proteolytically removing the leader sequence from substrate proteins and subsequently monomethylating the alpha-amino group of the newly exposed N-terminal phenylalanine.</text>
</comment>
<dbReference type="EC" id="2.1.1.-" evidence="9"/>
<dbReference type="GO" id="GO:0004190">
    <property type="term" value="F:aspartic-type endopeptidase activity"/>
    <property type="evidence" value="ECO:0007669"/>
    <property type="project" value="UniProtKB-EC"/>
</dbReference>
<feature type="domain" description="Prepilin peptidase A24 N-terminal" evidence="12">
    <location>
        <begin position="2"/>
        <end position="82"/>
    </location>
</feature>
<evidence type="ECO:0000256" key="3">
    <source>
        <dbReference type="ARBA" id="ARBA00022475"/>
    </source>
</evidence>
<evidence type="ECO:0000259" key="12">
    <source>
        <dbReference type="Pfam" id="PF06750"/>
    </source>
</evidence>
<evidence type="ECO:0000256" key="1">
    <source>
        <dbReference type="ARBA" id="ARBA00004429"/>
    </source>
</evidence>
<gene>
    <name evidence="13" type="ORF">JAV76_10080</name>
</gene>
<feature type="transmembrane region" description="Helical" evidence="10">
    <location>
        <begin position="189"/>
        <end position="209"/>
    </location>
</feature>